<dbReference type="RefSeq" id="XP_011133409.1">
    <property type="nucleotide sequence ID" value="XM_011135107.1"/>
</dbReference>
<reference evidence="1" key="1">
    <citation type="submission" date="2013-12" db="EMBL/GenBank/DDBJ databases">
        <authorList>
            <person name="Omoto C.K."/>
            <person name="Sibley D."/>
            <person name="Venepally P."/>
            <person name="Hadjithomas M."/>
            <person name="Karamycheva S."/>
            <person name="Brunk B."/>
            <person name="Roos D."/>
            <person name="Caler E."/>
            <person name="Lorenzi H."/>
        </authorList>
    </citation>
    <scope>NUCLEOTIDE SEQUENCE</scope>
</reference>
<protein>
    <submittedName>
        <fullName evidence="1">Uncharacterized protein</fullName>
    </submittedName>
</protein>
<organism evidence="1 2">
    <name type="scientific">Gregarina niphandrodes</name>
    <name type="common">Septate eugregarine</name>
    <dbReference type="NCBI Taxonomy" id="110365"/>
    <lineage>
        <taxon>Eukaryota</taxon>
        <taxon>Sar</taxon>
        <taxon>Alveolata</taxon>
        <taxon>Apicomplexa</taxon>
        <taxon>Conoidasida</taxon>
        <taxon>Gregarinasina</taxon>
        <taxon>Eugregarinorida</taxon>
        <taxon>Gregarinidae</taxon>
        <taxon>Gregarina</taxon>
    </lineage>
</organism>
<name>A0A023AY11_GRENI</name>
<dbReference type="Proteomes" id="UP000019763">
    <property type="component" value="Unassembled WGS sequence"/>
</dbReference>
<proteinExistence type="predicted"/>
<sequence length="170" mass="18781">MPRCMKSRDSSTPLGGALLGSIVIGTRDHSVRMLGYEVDLLNFLEAGHSEESYSLPVDSEGLVQIHSIPKLHYWPSISPTLRKCLSMEGRAKNYDNAVISPCTAPDAMNQLKIVNENGEELYGIGEEVREIYPKNRYTLVFGELPFDTLKQLLKIPDSEGSQGPVGETDV</sequence>
<dbReference type="VEuPathDB" id="CryptoDB:GNI_176320"/>
<comment type="caution">
    <text evidence="1">The sequence shown here is derived from an EMBL/GenBank/DDBJ whole genome shotgun (WGS) entry which is preliminary data.</text>
</comment>
<dbReference type="EMBL" id="AFNH02001326">
    <property type="protein sequence ID" value="EZG43338.1"/>
    <property type="molecule type" value="Genomic_DNA"/>
</dbReference>
<dbReference type="GeneID" id="22915979"/>
<evidence type="ECO:0000313" key="1">
    <source>
        <dbReference type="EMBL" id="EZG43338.1"/>
    </source>
</evidence>
<evidence type="ECO:0000313" key="2">
    <source>
        <dbReference type="Proteomes" id="UP000019763"/>
    </source>
</evidence>
<keyword evidence="2" id="KW-1185">Reference proteome</keyword>
<dbReference type="AlphaFoldDB" id="A0A023AY11"/>
<accession>A0A023AY11</accession>
<gene>
    <name evidence="1" type="ORF">GNI_176320</name>
</gene>